<dbReference type="Proteomes" id="UP001516400">
    <property type="component" value="Unassembled WGS sequence"/>
</dbReference>
<accession>A0ABD2MNZ8</accession>
<evidence type="ECO:0000313" key="2">
    <source>
        <dbReference type="Proteomes" id="UP001516400"/>
    </source>
</evidence>
<dbReference type="AlphaFoldDB" id="A0ABD2MNZ8"/>
<keyword evidence="2" id="KW-1185">Reference proteome</keyword>
<protein>
    <submittedName>
        <fullName evidence="1">Uncharacterized protein</fullName>
    </submittedName>
</protein>
<proteinExistence type="predicted"/>
<name>A0ABD2MNZ8_9CUCU</name>
<sequence length="84" mass="9684">MTEEILTKMRFSTSQKHRLYDGSIVDKSYDLCTQFFGYERETGDDMATHTSELKNIWNQLQQEIGRTKTASGLACNCQLPEHCC</sequence>
<comment type="caution">
    <text evidence="1">The sequence shown here is derived from an EMBL/GenBank/DDBJ whole genome shotgun (WGS) entry which is preliminary data.</text>
</comment>
<evidence type="ECO:0000313" key="1">
    <source>
        <dbReference type="EMBL" id="KAL3267806.1"/>
    </source>
</evidence>
<dbReference type="EMBL" id="JABFTP020000021">
    <property type="protein sequence ID" value="KAL3267806.1"/>
    <property type="molecule type" value="Genomic_DNA"/>
</dbReference>
<gene>
    <name evidence="1" type="ORF">HHI36_006938</name>
</gene>
<reference evidence="1 2" key="1">
    <citation type="journal article" date="2021" name="BMC Biol.">
        <title>Horizontally acquired antibacterial genes associated with adaptive radiation of ladybird beetles.</title>
        <authorList>
            <person name="Li H.S."/>
            <person name="Tang X.F."/>
            <person name="Huang Y.H."/>
            <person name="Xu Z.Y."/>
            <person name="Chen M.L."/>
            <person name="Du X.Y."/>
            <person name="Qiu B.Y."/>
            <person name="Chen P.T."/>
            <person name="Zhang W."/>
            <person name="Slipinski A."/>
            <person name="Escalona H.E."/>
            <person name="Waterhouse R.M."/>
            <person name="Zwick A."/>
            <person name="Pang H."/>
        </authorList>
    </citation>
    <scope>NUCLEOTIDE SEQUENCE [LARGE SCALE GENOMIC DNA]</scope>
    <source>
        <strain evidence="1">SYSU2018</strain>
    </source>
</reference>
<feature type="non-terminal residue" evidence="1">
    <location>
        <position position="84"/>
    </location>
</feature>
<organism evidence="1 2">
    <name type="scientific">Cryptolaemus montrouzieri</name>
    <dbReference type="NCBI Taxonomy" id="559131"/>
    <lineage>
        <taxon>Eukaryota</taxon>
        <taxon>Metazoa</taxon>
        <taxon>Ecdysozoa</taxon>
        <taxon>Arthropoda</taxon>
        <taxon>Hexapoda</taxon>
        <taxon>Insecta</taxon>
        <taxon>Pterygota</taxon>
        <taxon>Neoptera</taxon>
        <taxon>Endopterygota</taxon>
        <taxon>Coleoptera</taxon>
        <taxon>Polyphaga</taxon>
        <taxon>Cucujiformia</taxon>
        <taxon>Coccinelloidea</taxon>
        <taxon>Coccinellidae</taxon>
        <taxon>Scymninae</taxon>
        <taxon>Scymnini</taxon>
        <taxon>Cryptolaemus</taxon>
    </lineage>
</organism>